<dbReference type="EC" id="3.8.1.3" evidence="3"/>
<dbReference type="PRINTS" id="PR00412">
    <property type="entry name" value="EPOXHYDRLASE"/>
</dbReference>
<name>A0ABV2L4M9_9HYPH</name>
<dbReference type="RefSeq" id="WP_238282444.1">
    <property type="nucleotide sequence ID" value="NZ_BPQL01000172.1"/>
</dbReference>
<comment type="caution">
    <text evidence="3">The sequence shown here is derived from an EMBL/GenBank/DDBJ whole genome shotgun (WGS) entry which is preliminary data.</text>
</comment>
<gene>
    <name evidence="3" type="ORF">ABID43_002327</name>
</gene>
<sequence>MTITERGPSPFLDGFTLADIGLGDVTLRVARSPGGSGLPVLLLHGHPQTHATWHAVAPALAAAGHPVFAPDLRGYGDSDRPVSDDDHAPYSKRAMAADVVALMRACGHSRFAVVGHDRGGRVAHRMALDHPEAVDRLAVLDIAPTLTMYETTDRAFATRYFWWFFLIQPAPLPERMIGADPEAYLRHHLAGQSRTRGVPSEAMVQEYLRCYRAPGGIHAICEDYRAAAGIDLDHDRADAAAGRRVTAPLLALWGGLGTVGALYDVTATWRAKADAVTGQALPCGHLLQEEAPGAVLEHLLPFLAGAPRD</sequence>
<evidence type="ECO:0000259" key="2">
    <source>
        <dbReference type="Pfam" id="PF00561"/>
    </source>
</evidence>
<proteinExistence type="predicted"/>
<dbReference type="Pfam" id="PF00561">
    <property type="entry name" value="Abhydrolase_1"/>
    <property type="match status" value="1"/>
</dbReference>
<evidence type="ECO:0000256" key="1">
    <source>
        <dbReference type="ARBA" id="ARBA00022801"/>
    </source>
</evidence>
<evidence type="ECO:0000313" key="3">
    <source>
        <dbReference type="EMBL" id="MET3692787.1"/>
    </source>
</evidence>
<protein>
    <submittedName>
        <fullName evidence="3">Haloacetate dehalogenase</fullName>
        <ecNumber evidence="3">3.8.1.3</ecNumber>
    </submittedName>
</protein>
<dbReference type="InterPro" id="IPR000073">
    <property type="entry name" value="AB_hydrolase_1"/>
</dbReference>
<keyword evidence="1 3" id="KW-0378">Hydrolase</keyword>
<dbReference type="PRINTS" id="PR00111">
    <property type="entry name" value="ABHYDROLASE"/>
</dbReference>
<dbReference type="Gene3D" id="3.40.50.1820">
    <property type="entry name" value="alpha/beta hydrolase"/>
    <property type="match status" value="1"/>
</dbReference>
<dbReference type="PANTHER" id="PTHR43329">
    <property type="entry name" value="EPOXIDE HYDROLASE"/>
    <property type="match status" value="1"/>
</dbReference>
<feature type="domain" description="AB hydrolase-1" evidence="2">
    <location>
        <begin position="39"/>
        <end position="292"/>
    </location>
</feature>
<dbReference type="Proteomes" id="UP001549145">
    <property type="component" value="Unassembled WGS sequence"/>
</dbReference>
<dbReference type="InterPro" id="IPR000639">
    <property type="entry name" value="Epox_hydrolase-like"/>
</dbReference>
<organism evidence="3 4">
    <name type="scientific">Methylobacterium goesingense</name>
    <dbReference type="NCBI Taxonomy" id="243690"/>
    <lineage>
        <taxon>Bacteria</taxon>
        <taxon>Pseudomonadati</taxon>
        <taxon>Pseudomonadota</taxon>
        <taxon>Alphaproteobacteria</taxon>
        <taxon>Hyphomicrobiales</taxon>
        <taxon>Methylobacteriaceae</taxon>
        <taxon>Methylobacterium</taxon>
    </lineage>
</organism>
<reference evidence="3 4" key="1">
    <citation type="submission" date="2024-06" db="EMBL/GenBank/DDBJ databases">
        <title>Genomic Encyclopedia of Type Strains, Phase IV (KMG-IV): sequencing the most valuable type-strain genomes for metagenomic binning, comparative biology and taxonomic classification.</title>
        <authorList>
            <person name="Goeker M."/>
        </authorList>
    </citation>
    <scope>NUCLEOTIDE SEQUENCE [LARGE SCALE GENOMIC DNA]</scope>
    <source>
        <strain evidence="3 4">DSM 21331</strain>
    </source>
</reference>
<dbReference type="SUPFAM" id="SSF53474">
    <property type="entry name" value="alpha/beta-Hydrolases"/>
    <property type="match status" value="1"/>
</dbReference>
<evidence type="ECO:0000313" key="4">
    <source>
        <dbReference type="Proteomes" id="UP001549145"/>
    </source>
</evidence>
<dbReference type="GO" id="GO:0018785">
    <property type="term" value="F:haloacetate dehalogenase activity"/>
    <property type="evidence" value="ECO:0007669"/>
    <property type="project" value="UniProtKB-EC"/>
</dbReference>
<dbReference type="EMBL" id="JBEPMM010000005">
    <property type="protein sequence ID" value="MET3692787.1"/>
    <property type="molecule type" value="Genomic_DNA"/>
</dbReference>
<accession>A0ABV2L4M9</accession>
<dbReference type="InterPro" id="IPR029058">
    <property type="entry name" value="AB_hydrolase_fold"/>
</dbReference>
<keyword evidence="4" id="KW-1185">Reference proteome</keyword>